<dbReference type="SUPFAM" id="SSF56300">
    <property type="entry name" value="Metallo-dependent phosphatases"/>
    <property type="match status" value="1"/>
</dbReference>
<dbReference type="AlphaFoldDB" id="A0AAD4NKC3"/>
<dbReference type="Pfam" id="PF00149">
    <property type="entry name" value="Metallophos"/>
    <property type="match status" value="1"/>
</dbReference>
<dbReference type="EMBL" id="JAKKPZ010000001">
    <property type="protein sequence ID" value="KAI1728154.1"/>
    <property type="molecule type" value="Genomic_DNA"/>
</dbReference>
<dbReference type="GO" id="GO:0016787">
    <property type="term" value="F:hydrolase activity"/>
    <property type="evidence" value="ECO:0007669"/>
    <property type="project" value="InterPro"/>
</dbReference>
<comment type="caution">
    <text evidence="3">The sequence shown here is derived from an EMBL/GenBank/DDBJ whole genome shotgun (WGS) entry which is preliminary data.</text>
</comment>
<evidence type="ECO:0000259" key="2">
    <source>
        <dbReference type="Pfam" id="PF14008"/>
    </source>
</evidence>
<accession>A0AAD4NKC3</accession>
<dbReference type="Proteomes" id="UP001201812">
    <property type="component" value="Unassembled WGS sequence"/>
</dbReference>
<dbReference type="InterPro" id="IPR029052">
    <property type="entry name" value="Metallo-depent_PP-like"/>
</dbReference>
<evidence type="ECO:0000259" key="1">
    <source>
        <dbReference type="Pfam" id="PF00149"/>
    </source>
</evidence>
<name>A0AAD4NKC3_9BILA</name>
<sequence length="190" mass="22020">MESHEEGEWARRQWKWLERDFKKARSNYAATPWIIAYHHHPFYCSSRDPVRCPMNGRREIRFGEKGVPGLEQLYVDYSVELVFEGHEHFYERFLPFNQSGSGVIKDDKKTGIHEGTVHIITGAAGNPEGLYEFRDDHIPESIVRKREFGFTLLTVDAPDRLKIEQIAVKLNSAVIDSLVLAKSKDKTLQF</sequence>
<dbReference type="InterPro" id="IPR025733">
    <property type="entry name" value="PAPs_C"/>
</dbReference>
<dbReference type="Pfam" id="PF14008">
    <property type="entry name" value="Metallophos_C"/>
    <property type="match status" value="1"/>
</dbReference>
<evidence type="ECO:0000313" key="3">
    <source>
        <dbReference type="EMBL" id="KAI1728154.1"/>
    </source>
</evidence>
<dbReference type="PANTHER" id="PTHR45867:SF3">
    <property type="entry name" value="ACID PHOSPHATASE TYPE 7"/>
    <property type="match status" value="1"/>
</dbReference>
<dbReference type="Gene3D" id="3.60.21.10">
    <property type="match status" value="1"/>
</dbReference>
<reference evidence="3" key="1">
    <citation type="submission" date="2022-01" db="EMBL/GenBank/DDBJ databases">
        <title>Genome Sequence Resource for Two Populations of Ditylenchus destructor, the Migratory Endoparasitic Phytonematode.</title>
        <authorList>
            <person name="Zhang H."/>
            <person name="Lin R."/>
            <person name="Xie B."/>
        </authorList>
    </citation>
    <scope>NUCLEOTIDE SEQUENCE</scope>
    <source>
        <strain evidence="3">BazhouSP</strain>
    </source>
</reference>
<proteinExistence type="predicted"/>
<feature type="domain" description="Calcineurin-like phosphoesterase" evidence="1">
    <location>
        <begin position="11"/>
        <end position="89"/>
    </location>
</feature>
<gene>
    <name evidence="3" type="ORF">DdX_00313</name>
</gene>
<evidence type="ECO:0000313" key="4">
    <source>
        <dbReference type="Proteomes" id="UP001201812"/>
    </source>
</evidence>
<organism evidence="3 4">
    <name type="scientific">Ditylenchus destructor</name>
    <dbReference type="NCBI Taxonomy" id="166010"/>
    <lineage>
        <taxon>Eukaryota</taxon>
        <taxon>Metazoa</taxon>
        <taxon>Ecdysozoa</taxon>
        <taxon>Nematoda</taxon>
        <taxon>Chromadorea</taxon>
        <taxon>Rhabditida</taxon>
        <taxon>Tylenchina</taxon>
        <taxon>Tylenchomorpha</taxon>
        <taxon>Sphaerularioidea</taxon>
        <taxon>Anguinidae</taxon>
        <taxon>Anguininae</taxon>
        <taxon>Ditylenchus</taxon>
    </lineage>
</organism>
<dbReference type="InterPro" id="IPR004843">
    <property type="entry name" value="Calcineurin-like_PHP"/>
</dbReference>
<dbReference type="PANTHER" id="PTHR45867">
    <property type="entry name" value="PURPLE ACID PHOSPHATASE"/>
    <property type="match status" value="1"/>
</dbReference>
<feature type="domain" description="Purple acid phosphatase C-terminal" evidence="2">
    <location>
        <begin position="115"/>
        <end position="177"/>
    </location>
</feature>
<keyword evidence="4" id="KW-1185">Reference proteome</keyword>
<protein>
    <submittedName>
        <fullName evidence="3">Iron/zinc purple acid phosphatase-like protein C domain-containing protein</fullName>
    </submittedName>
</protein>